<dbReference type="Pfam" id="PF00389">
    <property type="entry name" value="2-Hacid_dh"/>
    <property type="match status" value="1"/>
</dbReference>
<dbReference type="InterPro" id="IPR058205">
    <property type="entry name" value="D-LDH-like"/>
</dbReference>
<comment type="similarity">
    <text evidence="1 4">Belongs to the D-isomer specific 2-hydroxyacid dehydrogenase family.</text>
</comment>
<dbReference type="STRING" id="150374.A0A0M8N1J8"/>
<evidence type="ECO:0000256" key="4">
    <source>
        <dbReference type="RuleBase" id="RU003719"/>
    </source>
</evidence>
<dbReference type="SUPFAM" id="SSF52283">
    <property type="entry name" value="Formate/glycerate dehydrogenase catalytic domain-like"/>
    <property type="match status" value="1"/>
</dbReference>
<evidence type="ECO:0000256" key="2">
    <source>
        <dbReference type="ARBA" id="ARBA00023002"/>
    </source>
</evidence>
<feature type="domain" description="D-isomer specific 2-hydroxyacid dehydrogenase catalytic" evidence="5">
    <location>
        <begin position="36"/>
        <end position="340"/>
    </location>
</feature>
<dbReference type="InterPro" id="IPR006140">
    <property type="entry name" value="D-isomer_DH_NAD-bd"/>
</dbReference>
<evidence type="ECO:0000256" key="1">
    <source>
        <dbReference type="ARBA" id="ARBA00005854"/>
    </source>
</evidence>
<dbReference type="PANTHER" id="PTHR43026">
    <property type="entry name" value="2-HYDROXYACID DEHYDROGENASE HOMOLOG 1-RELATED"/>
    <property type="match status" value="1"/>
</dbReference>
<keyword evidence="8" id="KW-1185">Reference proteome</keyword>
<dbReference type="SUPFAM" id="SSF51735">
    <property type="entry name" value="NAD(P)-binding Rossmann-fold domains"/>
    <property type="match status" value="1"/>
</dbReference>
<dbReference type="AlphaFoldDB" id="A0A0M8N1J8"/>
<dbReference type="GO" id="GO:0051287">
    <property type="term" value="F:NAD binding"/>
    <property type="evidence" value="ECO:0007669"/>
    <property type="project" value="InterPro"/>
</dbReference>
<protein>
    <submittedName>
        <fullName evidence="7">D-lactate dehydrogenase</fullName>
    </submittedName>
</protein>
<sequence length="358" mass="37831">MKLAVFSTKPYDQAHLTAALERLQLDPAAATVAPESIAITYHALPLTPETAPLAAGCAAVCVFVNDDLTSPRLLALLASLGVRLVLLRSAGYNNVDLPAAAAAGIAVANVPAYSPHAVAEFALALVMALNRKTHRAYNRSREGNFALDGLMGHTLHGKTVGLIGTGRIGLAMARIMRGLGCAVLACDPLRSQELLDIGGKYRALDELLAASDVVSLHCPLQPGTRHIVNDATLAAMKPGALLVNTSRGGLVDTKAVIRALKSESLGGVALDVYEGEAPLFYDDHSGQIIRDDVLMRLMTFHNVIVTGHQAFFTDEALTEIADSTLRNLCQFARDGTCANSLMGPDKPADLNSLPVRNV</sequence>
<keyword evidence="3" id="KW-0520">NAD</keyword>
<gene>
    <name evidence="7" type="ORF">ESCO_003960</name>
</gene>
<dbReference type="CDD" id="cd12183">
    <property type="entry name" value="LDH_like_2"/>
    <property type="match status" value="1"/>
</dbReference>
<dbReference type="InterPro" id="IPR029753">
    <property type="entry name" value="D-isomer_DH_CS"/>
</dbReference>
<evidence type="ECO:0000313" key="7">
    <source>
        <dbReference type="EMBL" id="KOS23218.1"/>
    </source>
</evidence>
<dbReference type="PROSITE" id="PS00671">
    <property type="entry name" value="D_2_HYDROXYACID_DH_3"/>
    <property type="match status" value="1"/>
</dbReference>
<dbReference type="OrthoDB" id="298012at2759"/>
<dbReference type="InterPro" id="IPR006139">
    <property type="entry name" value="D-isomer_2_OHA_DH_cat_dom"/>
</dbReference>
<feature type="domain" description="D-isomer specific 2-hydroxyacid dehydrogenase NAD-binding" evidence="6">
    <location>
        <begin position="123"/>
        <end position="310"/>
    </location>
</feature>
<dbReference type="EMBL" id="LGSR01000002">
    <property type="protein sequence ID" value="KOS23218.1"/>
    <property type="molecule type" value="Genomic_DNA"/>
</dbReference>
<dbReference type="InterPro" id="IPR036291">
    <property type="entry name" value="NAD(P)-bd_dom_sf"/>
</dbReference>
<dbReference type="PANTHER" id="PTHR43026:SF1">
    <property type="entry name" value="2-HYDROXYACID DEHYDROGENASE HOMOLOG 1-RELATED"/>
    <property type="match status" value="1"/>
</dbReference>
<reference evidence="7 8" key="1">
    <citation type="submission" date="2015-07" db="EMBL/GenBank/DDBJ databases">
        <title>The genome of the fungus Escovopsis weberi, a specialized disease agent of ant agriculture.</title>
        <authorList>
            <person name="de Man T.J."/>
            <person name="Stajich J.E."/>
            <person name="Kubicek C.P."/>
            <person name="Chenthamara K."/>
            <person name="Atanasova L."/>
            <person name="Druzhinina I.S."/>
            <person name="Birnbaum S."/>
            <person name="Barribeau S.M."/>
            <person name="Teiling C."/>
            <person name="Suen G."/>
            <person name="Currie C."/>
            <person name="Gerardo N.M."/>
        </authorList>
    </citation>
    <scope>NUCLEOTIDE SEQUENCE [LARGE SCALE GENOMIC DNA]</scope>
</reference>
<name>A0A0M8N1J8_ESCWE</name>
<organism evidence="7 8">
    <name type="scientific">Escovopsis weberi</name>
    <dbReference type="NCBI Taxonomy" id="150374"/>
    <lineage>
        <taxon>Eukaryota</taxon>
        <taxon>Fungi</taxon>
        <taxon>Dikarya</taxon>
        <taxon>Ascomycota</taxon>
        <taxon>Pezizomycotina</taxon>
        <taxon>Sordariomycetes</taxon>
        <taxon>Hypocreomycetidae</taxon>
        <taxon>Hypocreales</taxon>
        <taxon>Hypocreaceae</taxon>
        <taxon>Escovopsis</taxon>
    </lineage>
</organism>
<comment type="caution">
    <text evidence="7">The sequence shown here is derived from an EMBL/GenBank/DDBJ whole genome shotgun (WGS) entry which is preliminary data.</text>
</comment>
<dbReference type="Gene3D" id="3.40.50.720">
    <property type="entry name" value="NAD(P)-binding Rossmann-like Domain"/>
    <property type="match status" value="2"/>
</dbReference>
<evidence type="ECO:0000259" key="5">
    <source>
        <dbReference type="Pfam" id="PF00389"/>
    </source>
</evidence>
<evidence type="ECO:0000313" key="8">
    <source>
        <dbReference type="Proteomes" id="UP000053831"/>
    </source>
</evidence>
<evidence type="ECO:0000259" key="6">
    <source>
        <dbReference type="Pfam" id="PF02826"/>
    </source>
</evidence>
<proteinExistence type="inferred from homology"/>
<dbReference type="GO" id="GO:0008720">
    <property type="term" value="F:D-lactate dehydrogenase (NAD+) activity"/>
    <property type="evidence" value="ECO:0007669"/>
    <property type="project" value="TreeGrafter"/>
</dbReference>
<dbReference type="PROSITE" id="PS00670">
    <property type="entry name" value="D_2_HYDROXYACID_DH_2"/>
    <property type="match status" value="1"/>
</dbReference>
<accession>A0A0M8N1J8</accession>
<dbReference type="Proteomes" id="UP000053831">
    <property type="component" value="Unassembled WGS sequence"/>
</dbReference>
<keyword evidence="2 4" id="KW-0560">Oxidoreductase</keyword>
<evidence type="ECO:0000256" key="3">
    <source>
        <dbReference type="ARBA" id="ARBA00023027"/>
    </source>
</evidence>
<dbReference type="Pfam" id="PF02826">
    <property type="entry name" value="2-Hacid_dh_C"/>
    <property type="match status" value="1"/>
</dbReference>